<proteinExistence type="predicted"/>
<name>A0AAW6DED8_MEDGN</name>
<gene>
    <name evidence="2" type="ORF">PNW85_09775</name>
</gene>
<accession>A0AAW6DED8</accession>
<reference evidence="2" key="1">
    <citation type="submission" date="2023-01" db="EMBL/GenBank/DDBJ databases">
        <title>Human gut microbiome strain richness.</title>
        <authorList>
            <person name="Chen-Liaw A."/>
        </authorList>
    </citation>
    <scope>NUCLEOTIDE SEQUENCE</scope>
    <source>
        <strain evidence="2">RTP21484st1_H11_RTP21484_190118</strain>
    </source>
</reference>
<evidence type="ECO:0000313" key="2">
    <source>
        <dbReference type="EMBL" id="MDB8686963.1"/>
    </source>
</evidence>
<sequence>MDEMMEKEINEIKEMLAEIRDDVRFFRDFMQEYQIPEMRQETEQQKEQQQKDQKQEPKELSLRI</sequence>
<evidence type="ECO:0000256" key="1">
    <source>
        <dbReference type="SAM" id="MobiDB-lite"/>
    </source>
</evidence>
<protein>
    <submittedName>
        <fullName evidence="2">Uncharacterized protein</fullName>
    </submittedName>
</protein>
<feature type="compositionally biased region" description="Basic and acidic residues" evidence="1">
    <location>
        <begin position="38"/>
        <end position="64"/>
    </location>
</feature>
<organism evidence="2 3">
    <name type="scientific">Mediterraneibacter gnavus</name>
    <name type="common">Ruminococcus gnavus</name>
    <dbReference type="NCBI Taxonomy" id="33038"/>
    <lineage>
        <taxon>Bacteria</taxon>
        <taxon>Bacillati</taxon>
        <taxon>Bacillota</taxon>
        <taxon>Clostridia</taxon>
        <taxon>Lachnospirales</taxon>
        <taxon>Lachnospiraceae</taxon>
        <taxon>Mediterraneibacter</taxon>
    </lineage>
</organism>
<dbReference type="EMBL" id="JAQMLA010000025">
    <property type="protein sequence ID" value="MDB8686963.1"/>
    <property type="molecule type" value="Genomic_DNA"/>
</dbReference>
<dbReference type="Proteomes" id="UP001212160">
    <property type="component" value="Unassembled WGS sequence"/>
</dbReference>
<feature type="region of interest" description="Disordered" evidence="1">
    <location>
        <begin position="36"/>
        <end position="64"/>
    </location>
</feature>
<dbReference type="AlphaFoldDB" id="A0AAW6DED8"/>
<dbReference type="RefSeq" id="WP_272107879.1">
    <property type="nucleotide sequence ID" value="NZ_DAWDPA010000021.1"/>
</dbReference>
<evidence type="ECO:0000313" key="3">
    <source>
        <dbReference type="Proteomes" id="UP001212160"/>
    </source>
</evidence>
<comment type="caution">
    <text evidence="2">The sequence shown here is derived from an EMBL/GenBank/DDBJ whole genome shotgun (WGS) entry which is preliminary data.</text>
</comment>